<reference evidence="6" key="1">
    <citation type="submission" date="2022-06" db="EMBL/GenBank/DDBJ databases">
        <title>Draft genome sequence of Streptomyces sp. RB6PN25 isolated from peat swamp forest in Thailand.</title>
        <authorList>
            <person name="Duangmal K."/>
            <person name="Klaysubun C."/>
        </authorList>
    </citation>
    <scope>NUCLEOTIDE SEQUENCE</scope>
    <source>
        <strain evidence="6">RB6PN25</strain>
    </source>
</reference>
<name>A0ABT1PVZ3_9ACTN</name>
<gene>
    <name evidence="6" type="ORF">NGB36_14780</name>
</gene>
<keyword evidence="4" id="KW-0788">Thiol protease</keyword>
<dbReference type="InterPro" id="IPR038765">
    <property type="entry name" value="Papain-like_cys_pep_sf"/>
</dbReference>
<feature type="domain" description="NlpC/P60" evidence="5">
    <location>
        <begin position="184"/>
        <end position="308"/>
    </location>
</feature>
<comment type="caution">
    <text evidence="6">The sequence shown here is derived from an EMBL/GenBank/DDBJ whole genome shotgun (WGS) entry which is preliminary data.</text>
</comment>
<proteinExistence type="inferred from homology"/>
<dbReference type="InterPro" id="IPR008258">
    <property type="entry name" value="Transglycosylase_SLT_dom_1"/>
</dbReference>
<keyword evidence="2" id="KW-0645">Protease</keyword>
<evidence type="ECO:0000259" key="5">
    <source>
        <dbReference type="PROSITE" id="PS51935"/>
    </source>
</evidence>
<keyword evidence="7" id="KW-1185">Reference proteome</keyword>
<dbReference type="EMBL" id="JANFNG010000010">
    <property type="protein sequence ID" value="MCQ4081838.1"/>
    <property type="molecule type" value="Genomic_DNA"/>
</dbReference>
<evidence type="ECO:0000313" key="7">
    <source>
        <dbReference type="Proteomes" id="UP001057702"/>
    </source>
</evidence>
<dbReference type="InterPro" id="IPR000064">
    <property type="entry name" value="NLP_P60_dom"/>
</dbReference>
<dbReference type="SUPFAM" id="SSF53955">
    <property type="entry name" value="Lysozyme-like"/>
    <property type="match status" value="1"/>
</dbReference>
<dbReference type="PROSITE" id="PS51935">
    <property type="entry name" value="NLPC_P60"/>
    <property type="match status" value="1"/>
</dbReference>
<sequence length="312" mass="32710">MSSLLLKTTGGIGCAVLALPLLAALAIAALLGGGVSAAPSQQALTDIPPSMLALYQQAAAQCPGLPWTILAAIGKVETDHARNPDQLSSAGAVGPMQFLPSTFRAYAYPVPPGGKMPPTPWDPVDAVYAATRLLCANGADWNLRGAVYAFNHDADYTYQVLHIAATYAAGGQPAGPGGALRVRTWRAAIAIAFARAQIGRPYQWGGDGPARRNTGFDCSGLTQAAYAAAGIPLPRVAQDQYNTSPRVPDGEPLLPGDLVFYGTPSHVHHVGIYEGNGLMIDAPRPHHVIREEPFRFAGDDYLGAVRPSDARP</sequence>
<dbReference type="InterPro" id="IPR023346">
    <property type="entry name" value="Lysozyme-like_dom_sf"/>
</dbReference>
<dbReference type="Pfam" id="PF00877">
    <property type="entry name" value="NLPC_P60"/>
    <property type="match status" value="1"/>
</dbReference>
<dbReference type="Gene3D" id="1.10.530.10">
    <property type="match status" value="1"/>
</dbReference>
<evidence type="ECO:0000313" key="6">
    <source>
        <dbReference type="EMBL" id="MCQ4081838.1"/>
    </source>
</evidence>
<evidence type="ECO:0000256" key="4">
    <source>
        <dbReference type="ARBA" id="ARBA00022807"/>
    </source>
</evidence>
<dbReference type="Gene3D" id="3.90.1720.10">
    <property type="entry name" value="endopeptidase domain like (from Nostoc punctiforme)"/>
    <property type="match status" value="1"/>
</dbReference>
<dbReference type="Proteomes" id="UP001057702">
    <property type="component" value="Unassembled WGS sequence"/>
</dbReference>
<dbReference type="InterPro" id="IPR051794">
    <property type="entry name" value="PG_Endopeptidase_C40"/>
</dbReference>
<evidence type="ECO:0000256" key="3">
    <source>
        <dbReference type="ARBA" id="ARBA00022801"/>
    </source>
</evidence>
<evidence type="ECO:0000256" key="2">
    <source>
        <dbReference type="ARBA" id="ARBA00022670"/>
    </source>
</evidence>
<comment type="similarity">
    <text evidence="1">Belongs to the peptidase C40 family.</text>
</comment>
<dbReference type="PANTHER" id="PTHR47359">
    <property type="entry name" value="PEPTIDOGLYCAN DL-ENDOPEPTIDASE CWLO"/>
    <property type="match status" value="1"/>
</dbReference>
<accession>A0ABT1PVZ3</accession>
<protein>
    <submittedName>
        <fullName evidence="6">Bifunctional lytic transglycosylase/C40 family peptidase</fullName>
    </submittedName>
</protein>
<dbReference type="PANTHER" id="PTHR47359:SF3">
    <property type="entry name" value="NLP_P60 DOMAIN-CONTAINING PROTEIN-RELATED"/>
    <property type="match status" value="1"/>
</dbReference>
<dbReference type="Pfam" id="PF01464">
    <property type="entry name" value="SLT"/>
    <property type="match status" value="1"/>
</dbReference>
<keyword evidence="3" id="KW-0378">Hydrolase</keyword>
<organism evidence="6 7">
    <name type="scientific">Streptomyces humicola</name>
    <dbReference type="NCBI Taxonomy" id="2953240"/>
    <lineage>
        <taxon>Bacteria</taxon>
        <taxon>Bacillati</taxon>
        <taxon>Actinomycetota</taxon>
        <taxon>Actinomycetes</taxon>
        <taxon>Kitasatosporales</taxon>
        <taxon>Streptomycetaceae</taxon>
        <taxon>Streptomyces</taxon>
    </lineage>
</organism>
<evidence type="ECO:0000256" key="1">
    <source>
        <dbReference type="ARBA" id="ARBA00007074"/>
    </source>
</evidence>
<dbReference type="RefSeq" id="WP_255920749.1">
    <property type="nucleotide sequence ID" value="NZ_JANFNG010000010.1"/>
</dbReference>
<dbReference type="SUPFAM" id="SSF54001">
    <property type="entry name" value="Cysteine proteinases"/>
    <property type="match status" value="1"/>
</dbReference>
<dbReference type="CDD" id="cd13399">
    <property type="entry name" value="Slt35-like"/>
    <property type="match status" value="1"/>
</dbReference>